<evidence type="ECO:0000256" key="1">
    <source>
        <dbReference type="SAM" id="MobiDB-lite"/>
    </source>
</evidence>
<dbReference type="Gene3D" id="3.90.1720.10">
    <property type="entry name" value="endopeptidase domain like (from Nostoc punctiforme)"/>
    <property type="match status" value="1"/>
</dbReference>
<dbReference type="PANTHER" id="PTHR46137">
    <property type="entry name" value="OS05G0310600 PROTEIN"/>
    <property type="match status" value="1"/>
</dbReference>
<organism evidence="3 4">
    <name type="scientific">Rhododendron griersonianum</name>
    <dbReference type="NCBI Taxonomy" id="479676"/>
    <lineage>
        <taxon>Eukaryota</taxon>
        <taxon>Viridiplantae</taxon>
        <taxon>Streptophyta</taxon>
        <taxon>Embryophyta</taxon>
        <taxon>Tracheophyta</taxon>
        <taxon>Spermatophyta</taxon>
        <taxon>Magnoliopsida</taxon>
        <taxon>eudicotyledons</taxon>
        <taxon>Gunneridae</taxon>
        <taxon>Pentapetalae</taxon>
        <taxon>asterids</taxon>
        <taxon>Ericales</taxon>
        <taxon>Ericaceae</taxon>
        <taxon>Ericoideae</taxon>
        <taxon>Rhodoreae</taxon>
        <taxon>Rhododendron</taxon>
    </lineage>
</organism>
<dbReference type="AlphaFoldDB" id="A0AAV6JGF0"/>
<feature type="domain" description="LRAT" evidence="2">
    <location>
        <begin position="23"/>
        <end position="168"/>
    </location>
</feature>
<protein>
    <recommendedName>
        <fullName evidence="2">LRAT domain-containing protein</fullName>
    </recommendedName>
</protein>
<name>A0AAV6JGF0_9ERIC</name>
<dbReference type="Pfam" id="PF04970">
    <property type="entry name" value="LRAT"/>
    <property type="match status" value="1"/>
</dbReference>
<comment type="caution">
    <text evidence="3">The sequence shown here is derived from an EMBL/GenBank/DDBJ whole genome shotgun (WGS) entry which is preliminary data.</text>
</comment>
<gene>
    <name evidence="3" type="ORF">RHGRI_019854</name>
</gene>
<evidence type="ECO:0000259" key="2">
    <source>
        <dbReference type="PROSITE" id="PS51934"/>
    </source>
</evidence>
<reference evidence="3" key="1">
    <citation type="submission" date="2020-08" db="EMBL/GenBank/DDBJ databases">
        <title>Plant Genome Project.</title>
        <authorList>
            <person name="Zhang R.-G."/>
        </authorList>
    </citation>
    <scope>NUCLEOTIDE SEQUENCE</scope>
    <source>
        <strain evidence="3">WSP0</strain>
        <tissue evidence="3">Leaf</tissue>
    </source>
</reference>
<dbReference type="EMBL" id="JACTNZ010000007">
    <property type="protein sequence ID" value="KAG5539452.1"/>
    <property type="molecule type" value="Genomic_DNA"/>
</dbReference>
<sequence length="247" mass="27251">MTMSPLSNRVKNSEDLVPGDHIYSWRKLFSYAHHGIFVGEGMVIHFTSGSILGISSSSSTPGKKTCPYIHPRCGIEQKPGSGVAVTCLACFERKGSLYRFEYGVTKIAFKLHLRGGTCTTAESDPKSEVLHRANYLLEKGGFGKYNLFRNNCEDFALYCKTGLLTIDIDKASGRSGQIADLVKMLPKKIKAKYFSHCVGLGRYGSDVGVRDDVIKVPVEDLVADNSTQDDENDHLQDNDNATQDDEK</sequence>
<dbReference type="Proteomes" id="UP000823749">
    <property type="component" value="Chromosome 7"/>
</dbReference>
<evidence type="ECO:0000313" key="4">
    <source>
        <dbReference type="Proteomes" id="UP000823749"/>
    </source>
</evidence>
<accession>A0AAV6JGF0</accession>
<evidence type="ECO:0000313" key="3">
    <source>
        <dbReference type="EMBL" id="KAG5539452.1"/>
    </source>
</evidence>
<proteinExistence type="predicted"/>
<feature type="region of interest" description="Disordered" evidence="1">
    <location>
        <begin position="222"/>
        <end position="247"/>
    </location>
</feature>
<keyword evidence="4" id="KW-1185">Reference proteome</keyword>
<dbReference type="InterPro" id="IPR007053">
    <property type="entry name" value="LRAT_dom"/>
</dbReference>
<dbReference type="PANTHER" id="PTHR46137:SF3">
    <property type="entry name" value="OS05G0310600 PROTEIN"/>
    <property type="match status" value="1"/>
</dbReference>
<dbReference type="PROSITE" id="PS51934">
    <property type="entry name" value="LRAT"/>
    <property type="match status" value="1"/>
</dbReference>